<dbReference type="Proteomes" id="UP000003302">
    <property type="component" value="Unassembled WGS sequence"/>
</dbReference>
<gene>
    <name evidence="1" type="ORF">SGF_02688</name>
</gene>
<reference evidence="1 2" key="1">
    <citation type="submission" date="2011-01" db="EMBL/GenBank/DDBJ databases">
        <title>Shigella flexneri CDC 796-83 whole genome shotgun sequencing project.</title>
        <authorList>
            <person name="Mane S.P."/>
            <person name="Sobral B.W."/>
            <person name="Cebula T."/>
            <person name="Chertkov O."/>
            <person name="Munk A.C."/>
            <person name="Tapia R."/>
            <person name="Green L."/>
            <person name="Rogers Y."/>
            <person name="Detter J.C."/>
            <person name="Bruce D."/>
            <person name="Brettin T.S."/>
        </authorList>
    </citation>
    <scope>NUCLEOTIDE SEQUENCE [LARGE SCALE GENOMIC DNA]</scope>
    <source>
        <strain evidence="1 2">CDC 796-83</strain>
    </source>
</reference>
<sequence length="37" mass="3910">MPDGDRRMLIAGCDSDASYPAYSVLSGLHVPAILFNG</sequence>
<dbReference type="AlphaFoldDB" id="A0A6N3QKB9"/>
<evidence type="ECO:0000313" key="1">
    <source>
        <dbReference type="EMBL" id="EFW59936.1"/>
    </source>
</evidence>
<comment type="caution">
    <text evidence="1">The sequence shown here is derived from an EMBL/GenBank/DDBJ whole genome shotgun (WGS) entry which is preliminary data.</text>
</comment>
<evidence type="ECO:0000313" key="2">
    <source>
        <dbReference type="Proteomes" id="UP000003302"/>
    </source>
</evidence>
<proteinExistence type="predicted"/>
<protein>
    <submittedName>
        <fullName evidence="1">Uncharacterized protein</fullName>
    </submittedName>
</protein>
<organism evidence="1 2">
    <name type="scientific">Shigella flexneri CDC 796-83</name>
    <dbReference type="NCBI Taxonomy" id="945360"/>
    <lineage>
        <taxon>Bacteria</taxon>
        <taxon>Pseudomonadati</taxon>
        <taxon>Pseudomonadota</taxon>
        <taxon>Gammaproteobacteria</taxon>
        <taxon>Enterobacterales</taxon>
        <taxon>Enterobacteriaceae</taxon>
        <taxon>Shigella</taxon>
    </lineage>
</organism>
<dbReference type="EMBL" id="AERO01000108">
    <property type="protein sequence ID" value="EFW59936.1"/>
    <property type="molecule type" value="Genomic_DNA"/>
</dbReference>
<accession>A0A6N3QKB9</accession>
<name>A0A6N3QKB9_SHIFL</name>